<accession>A0A4T0FND1</accession>
<feature type="compositionally biased region" description="Polar residues" evidence="1">
    <location>
        <begin position="287"/>
        <end position="309"/>
    </location>
</feature>
<evidence type="ECO:0000313" key="2">
    <source>
        <dbReference type="EMBL" id="TIA90147.1"/>
    </source>
</evidence>
<feature type="compositionally biased region" description="Low complexity" evidence="1">
    <location>
        <begin position="180"/>
        <end position="189"/>
    </location>
</feature>
<dbReference type="GO" id="GO:0003677">
    <property type="term" value="F:DNA binding"/>
    <property type="evidence" value="ECO:0007669"/>
    <property type="project" value="TreeGrafter"/>
</dbReference>
<dbReference type="AlphaFoldDB" id="A0A4T0FND1"/>
<feature type="compositionally biased region" description="Polar residues" evidence="1">
    <location>
        <begin position="160"/>
        <end position="170"/>
    </location>
</feature>
<feature type="region of interest" description="Disordered" evidence="1">
    <location>
        <begin position="244"/>
        <end position="354"/>
    </location>
</feature>
<dbReference type="Pfam" id="PF09729">
    <property type="entry name" value="Gti1_Pac2"/>
    <property type="match status" value="1"/>
</dbReference>
<evidence type="ECO:0000256" key="1">
    <source>
        <dbReference type="SAM" id="MobiDB-lite"/>
    </source>
</evidence>
<feature type="compositionally biased region" description="Low complexity" evidence="1">
    <location>
        <begin position="310"/>
        <end position="342"/>
    </location>
</feature>
<keyword evidence="3" id="KW-1185">Reference proteome</keyword>
<feature type="region of interest" description="Disordered" evidence="1">
    <location>
        <begin position="134"/>
        <end position="194"/>
    </location>
</feature>
<evidence type="ECO:0000313" key="3">
    <source>
        <dbReference type="Proteomes" id="UP000310189"/>
    </source>
</evidence>
<organism evidence="2 3">
    <name type="scientific">Wallemia hederae</name>
    <dbReference type="NCBI Taxonomy" id="1540922"/>
    <lineage>
        <taxon>Eukaryota</taxon>
        <taxon>Fungi</taxon>
        <taxon>Dikarya</taxon>
        <taxon>Basidiomycota</taxon>
        <taxon>Wallemiomycotina</taxon>
        <taxon>Wallemiomycetes</taxon>
        <taxon>Wallemiales</taxon>
        <taxon>Wallemiaceae</taxon>
        <taxon>Wallemia</taxon>
    </lineage>
</organism>
<dbReference type="Proteomes" id="UP000310189">
    <property type="component" value="Unassembled WGS sequence"/>
</dbReference>
<comment type="caution">
    <text evidence="2">The sequence shown here is derived from an EMBL/GenBank/DDBJ whole genome shotgun (WGS) entry which is preliminary data.</text>
</comment>
<proteinExistence type="predicted"/>
<protein>
    <recommendedName>
        <fullName evidence="4">cAMP-independent regulatory protein pac2</fullName>
    </recommendedName>
</protein>
<evidence type="ECO:0008006" key="4">
    <source>
        <dbReference type="Google" id="ProtNLM"/>
    </source>
</evidence>
<name>A0A4T0FND1_9BASI</name>
<gene>
    <name evidence="2" type="ORF">E3P99_01690</name>
</gene>
<reference evidence="2 3" key="1">
    <citation type="submission" date="2019-03" db="EMBL/GenBank/DDBJ databases">
        <title>Sequencing 23 genomes of Wallemia ichthyophaga.</title>
        <authorList>
            <person name="Gostincar C."/>
        </authorList>
    </citation>
    <scope>NUCLEOTIDE SEQUENCE [LARGE SCALE GENOMIC DNA]</scope>
    <source>
        <strain evidence="2 3">EXF-5753</strain>
    </source>
</reference>
<dbReference type="OrthoDB" id="3361767at2759"/>
<sequence length="381" mass="41958">MVTYNGQIVNNHDAVILLKAVEANQLQLYKRRLTSAERLGIMTGDIFIWEECQGMQRWTDGRRWGPSRVQGGFLWYREMESNEHTALIKQTYSLPQPIASTHEPKLHMVCYTNASNTGLRPSEDPSLAQFRQTTEYTTPSVLTSSKAATSKKPEPIKISNGPNATHTHNQSFSPPPTPPHSYSSTSTFTDPFHASAALTPPVSATRADFFEQRRASHPTNTSSNTNANAMQAGAYAATLAGRKAVRRGSSPYPSLVERKSSAKRPNALSLNHTAYVPPPMTSAPAAFTSQQHSQTVPTSFAAQQNAHRPSSSYSNSNSFAQMQSKSQQQQQQQQQAYAQRASLPPIATNPSRNSIASATARLSLCDEDRRQLDSFKLNGYL</sequence>
<dbReference type="PANTHER" id="PTHR28027">
    <property type="entry name" value="TRANSCRIPTIONAL REGULATOR MIT1"/>
    <property type="match status" value="1"/>
</dbReference>
<dbReference type="InterPro" id="IPR018608">
    <property type="entry name" value="Gti1/Pac2"/>
</dbReference>
<feature type="compositionally biased region" description="Polar residues" evidence="1">
    <location>
        <begin position="134"/>
        <end position="148"/>
    </location>
</feature>
<dbReference type="EMBL" id="SPNW01000021">
    <property type="protein sequence ID" value="TIA90147.1"/>
    <property type="molecule type" value="Genomic_DNA"/>
</dbReference>
<dbReference type="PANTHER" id="PTHR28027:SF1">
    <property type="entry name" value="CAMP INDEPENDENT REGULATORY PROTEIN (AFU_ORTHOLOGUE AFUA_3G09640)"/>
    <property type="match status" value="1"/>
</dbReference>